<dbReference type="EnsemblPlants" id="QL02p089999:mrna">
    <property type="protein sequence ID" value="QL02p089999:mrna"/>
    <property type="gene ID" value="QL02p089999"/>
</dbReference>
<evidence type="ECO:0000256" key="1">
    <source>
        <dbReference type="SAM" id="MobiDB-lite"/>
    </source>
</evidence>
<dbReference type="Gramene" id="QL02p089999:mrna">
    <property type="protein sequence ID" value="QL02p089999:mrna"/>
    <property type="gene ID" value="QL02p089999"/>
</dbReference>
<accession>A0A7N2L1T8</accession>
<keyword evidence="3" id="KW-1185">Reference proteome</keyword>
<evidence type="ECO:0000313" key="3">
    <source>
        <dbReference type="Proteomes" id="UP000594261"/>
    </source>
</evidence>
<dbReference type="Proteomes" id="UP000594261">
    <property type="component" value="Chromosome 2"/>
</dbReference>
<feature type="region of interest" description="Disordered" evidence="1">
    <location>
        <begin position="102"/>
        <end position="137"/>
    </location>
</feature>
<organism evidence="2 3">
    <name type="scientific">Quercus lobata</name>
    <name type="common">Valley oak</name>
    <dbReference type="NCBI Taxonomy" id="97700"/>
    <lineage>
        <taxon>Eukaryota</taxon>
        <taxon>Viridiplantae</taxon>
        <taxon>Streptophyta</taxon>
        <taxon>Embryophyta</taxon>
        <taxon>Tracheophyta</taxon>
        <taxon>Spermatophyta</taxon>
        <taxon>Magnoliopsida</taxon>
        <taxon>eudicotyledons</taxon>
        <taxon>Gunneridae</taxon>
        <taxon>Pentapetalae</taxon>
        <taxon>rosids</taxon>
        <taxon>fabids</taxon>
        <taxon>Fagales</taxon>
        <taxon>Fagaceae</taxon>
        <taxon>Quercus</taxon>
    </lineage>
</organism>
<dbReference type="InParanoid" id="A0A7N2L1T8"/>
<reference evidence="3" key="1">
    <citation type="journal article" date="2016" name="G3 (Bethesda)">
        <title>First Draft Assembly and Annotation of the Genome of a California Endemic Oak Quercus lobata Nee (Fagaceae).</title>
        <authorList>
            <person name="Sork V.L."/>
            <person name="Fitz-Gibbon S.T."/>
            <person name="Puiu D."/>
            <person name="Crepeau M."/>
            <person name="Gugger P.F."/>
            <person name="Sherman R."/>
            <person name="Stevens K."/>
            <person name="Langley C.H."/>
            <person name="Pellegrini M."/>
            <person name="Salzberg S.L."/>
        </authorList>
    </citation>
    <scope>NUCLEOTIDE SEQUENCE [LARGE SCALE GENOMIC DNA]</scope>
    <source>
        <strain evidence="3">cv. SW786</strain>
    </source>
</reference>
<evidence type="ECO:0000313" key="2">
    <source>
        <dbReference type="EnsemblPlants" id="QL02p089999:mrna"/>
    </source>
</evidence>
<sequence length="137" mass="15243">MLTVIGSADSVVDGSNADGNLFIKASKEDIIFILGKKLSFQTNVSLLKEEDIDTGTSVRAQNKLEHEDDVSFSDLEDDDSDLSNRLSCNGCNDWVQLNRSPEIQCGRGQQKEEQSNIRDKDSEGEDSNDRHTVDDFE</sequence>
<reference evidence="2" key="2">
    <citation type="submission" date="2021-01" db="UniProtKB">
        <authorList>
            <consortium name="EnsemblPlants"/>
        </authorList>
    </citation>
    <scope>IDENTIFICATION</scope>
</reference>
<protein>
    <submittedName>
        <fullName evidence="2">Uncharacterized protein</fullName>
    </submittedName>
</protein>
<feature type="compositionally biased region" description="Basic and acidic residues" evidence="1">
    <location>
        <begin position="109"/>
        <end position="137"/>
    </location>
</feature>
<dbReference type="AlphaFoldDB" id="A0A7N2L1T8"/>
<proteinExistence type="predicted"/>
<name>A0A7N2L1T8_QUELO</name>